<keyword evidence="1" id="KW-0732">Signal</keyword>
<dbReference type="EMBL" id="VSRR010005151">
    <property type="protein sequence ID" value="MPC41690.1"/>
    <property type="molecule type" value="Genomic_DNA"/>
</dbReference>
<evidence type="ECO:0000313" key="2">
    <source>
        <dbReference type="EMBL" id="MPC41690.1"/>
    </source>
</evidence>
<dbReference type="PROSITE" id="PS51257">
    <property type="entry name" value="PROKAR_LIPOPROTEIN"/>
    <property type="match status" value="1"/>
</dbReference>
<proteinExistence type="predicted"/>
<dbReference type="AlphaFoldDB" id="A0A5B7F2U6"/>
<feature type="signal peptide" evidence="1">
    <location>
        <begin position="1"/>
        <end position="31"/>
    </location>
</feature>
<dbReference type="Proteomes" id="UP000324222">
    <property type="component" value="Unassembled WGS sequence"/>
</dbReference>
<evidence type="ECO:0000256" key="1">
    <source>
        <dbReference type="SAM" id="SignalP"/>
    </source>
</evidence>
<name>A0A5B7F2U6_PORTR</name>
<accession>A0A5B7F2U6</accession>
<gene>
    <name evidence="2" type="ORF">E2C01_035291</name>
</gene>
<comment type="caution">
    <text evidence="2">The sequence shown here is derived from an EMBL/GenBank/DDBJ whole genome shotgun (WGS) entry which is preliminary data.</text>
</comment>
<keyword evidence="3" id="KW-1185">Reference proteome</keyword>
<feature type="chain" id="PRO_5023090774" evidence="1">
    <location>
        <begin position="32"/>
        <end position="90"/>
    </location>
</feature>
<evidence type="ECO:0000313" key="3">
    <source>
        <dbReference type="Proteomes" id="UP000324222"/>
    </source>
</evidence>
<organism evidence="2 3">
    <name type="scientific">Portunus trituberculatus</name>
    <name type="common">Swimming crab</name>
    <name type="synonym">Neptunus trituberculatus</name>
    <dbReference type="NCBI Taxonomy" id="210409"/>
    <lineage>
        <taxon>Eukaryota</taxon>
        <taxon>Metazoa</taxon>
        <taxon>Ecdysozoa</taxon>
        <taxon>Arthropoda</taxon>
        <taxon>Crustacea</taxon>
        <taxon>Multicrustacea</taxon>
        <taxon>Malacostraca</taxon>
        <taxon>Eumalacostraca</taxon>
        <taxon>Eucarida</taxon>
        <taxon>Decapoda</taxon>
        <taxon>Pleocyemata</taxon>
        <taxon>Brachyura</taxon>
        <taxon>Eubrachyura</taxon>
        <taxon>Portunoidea</taxon>
        <taxon>Portunidae</taxon>
        <taxon>Portuninae</taxon>
        <taxon>Portunus</taxon>
    </lineage>
</organism>
<sequence length="90" mass="9815">MSRAFPGRLWLAITVMPLSIIASCLLSSVCTNEPHYGRGDNGAPTVTCPQHPSLLPGILIASLSLKFHTDFQSLMLIREERGDRNLGPQV</sequence>
<reference evidence="2 3" key="1">
    <citation type="submission" date="2019-05" db="EMBL/GenBank/DDBJ databases">
        <title>Another draft genome of Portunus trituberculatus and its Hox gene families provides insights of decapod evolution.</title>
        <authorList>
            <person name="Jeong J.-H."/>
            <person name="Song I."/>
            <person name="Kim S."/>
            <person name="Choi T."/>
            <person name="Kim D."/>
            <person name="Ryu S."/>
            <person name="Kim W."/>
        </authorList>
    </citation>
    <scope>NUCLEOTIDE SEQUENCE [LARGE SCALE GENOMIC DNA]</scope>
    <source>
        <tissue evidence="2">Muscle</tissue>
    </source>
</reference>
<protein>
    <submittedName>
        <fullName evidence="2">Uncharacterized protein</fullName>
    </submittedName>
</protein>